<name>A0A835GUC9_9MAGN</name>
<reference evidence="3 4" key="1">
    <citation type="submission" date="2020-10" db="EMBL/GenBank/DDBJ databases">
        <title>The Coptis chinensis genome and diversification of protoberbering-type alkaloids.</title>
        <authorList>
            <person name="Wang B."/>
            <person name="Shu S."/>
            <person name="Song C."/>
            <person name="Liu Y."/>
        </authorList>
    </citation>
    <scope>NUCLEOTIDE SEQUENCE [LARGE SCALE GENOMIC DNA]</scope>
    <source>
        <strain evidence="3">HL-2020</strain>
        <tissue evidence="3">Leaf</tissue>
    </source>
</reference>
<comment type="caution">
    <text evidence="3">The sequence shown here is derived from an EMBL/GenBank/DDBJ whole genome shotgun (WGS) entry which is preliminary data.</text>
</comment>
<protein>
    <recommendedName>
        <fullName evidence="2">Rho termination factor-like N-terminal domain-containing protein</fullName>
    </recommendedName>
</protein>
<dbReference type="Proteomes" id="UP000631114">
    <property type="component" value="Unassembled WGS sequence"/>
</dbReference>
<dbReference type="AlphaFoldDB" id="A0A835GUC9"/>
<sequence>MNAAAGLVSPIHGIYFPKFSTFSKSNLLLLNPRKAPAEVSGSTSHISDGGVNFVIIPKMKYNALLLLNLTEITDGAPSFASWPVHPTFWSVRCEGNNRKGRPRRSSTSGQSHKPEENQQSSQSSDEVSSISSNSEDIIALFRRIQSSIAKDGSGGTKKRSFVNNKKMESAESVLDVLRQSRNQIRVENKASPKRRGASKTKGKTGDISPTSDFKLTRPPSYFVKKSPIPRPSTLKGQAIDVANEDSLASSVRNDPDSHKIEDMKLSELKELAKSRGMKGYSKLKKGELIALLKG</sequence>
<evidence type="ECO:0000259" key="2">
    <source>
        <dbReference type="Pfam" id="PF07498"/>
    </source>
</evidence>
<dbReference type="PANTHER" id="PTHR34449">
    <property type="entry name" value="RHO TERMINATION FACTOR"/>
    <property type="match status" value="1"/>
</dbReference>
<keyword evidence="4" id="KW-1185">Reference proteome</keyword>
<dbReference type="InterPro" id="IPR011112">
    <property type="entry name" value="Rho-like_N"/>
</dbReference>
<gene>
    <name evidence="3" type="ORF">IFM89_004708</name>
</gene>
<dbReference type="Gene3D" id="1.10.720.10">
    <property type="match status" value="1"/>
</dbReference>
<evidence type="ECO:0000313" key="4">
    <source>
        <dbReference type="Proteomes" id="UP000631114"/>
    </source>
</evidence>
<organism evidence="3 4">
    <name type="scientific">Coptis chinensis</name>
    <dbReference type="NCBI Taxonomy" id="261450"/>
    <lineage>
        <taxon>Eukaryota</taxon>
        <taxon>Viridiplantae</taxon>
        <taxon>Streptophyta</taxon>
        <taxon>Embryophyta</taxon>
        <taxon>Tracheophyta</taxon>
        <taxon>Spermatophyta</taxon>
        <taxon>Magnoliopsida</taxon>
        <taxon>Ranunculales</taxon>
        <taxon>Ranunculaceae</taxon>
        <taxon>Coptidoideae</taxon>
        <taxon>Coptis</taxon>
    </lineage>
</organism>
<feature type="region of interest" description="Disordered" evidence="1">
    <location>
        <begin position="93"/>
        <end position="130"/>
    </location>
</feature>
<dbReference type="OrthoDB" id="1931152at2759"/>
<dbReference type="EMBL" id="JADFTS010000009">
    <property type="protein sequence ID" value="KAF9587731.1"/>
    <property type="molecule type" value="Genomic_DNA"/>
</dbReference>
<proteinExistence type="predicted"/>
<feature type="region of interest" description="Disordered" evidence="1">
    <location>
        <begin position="181"/>
        <end position="229"/>
    </location>
</feature>
<feature type="compositionally biased region" description="Basic residues" evidence="1">
    <location>
        <begin position="191"/>
        <end position="202"/>
    </location>
</feature>
<dbReference type="GO" id="GO:0006353">
    <property type="term" value="P:DNA-templated transcription termination"/>
    <property type="evidence" value="ECO:0007669"/>
    <property type="project" value="InterPro"/>
</dbReference>
<accession>A0A835GUC9</accession>
<feature type="compositionally biased region" description="Low complexity" evidence="1">
    <location>
        <begin position="117"/>
        <end position="130"/>
    </location>
</feature>
<dbReference type="PANTHER" id="PTHR34449:SF2">
    <property type="entry name" value="RHO TERMINATION FACTOR"/>
    <property type="match status" value="1"/>
</dbReference>
<evidence type="ECO:0000313" key="3">
    <source>
        <dbReference type="EMBL" id="KAF9587731.1"/>
    </source>
</evidence>
<feature type="domain" description="Rho termination factor-like N-terminal" evidence="2">
    <location>
        <begin position="261"/>
        <end position="293"/>
    </location>
</feature>
<evidence type="ECO:0000256" key="1">
    <source>
        <dbReference type="SAM" id="MobiDB-lite"/>
    </source>
</evidence>
<dbReference type="Pfam" id="PF07498">
    <property type="entry name" value="Rho_N"/>
    <property type="match status" value="1"/>
</dbReference>